<comment type="caution">
    <text evidence="2">The sequence shown here is derived from an EMBL/GenBank/DDBJ whole genome shotgun (WGS) entry which is preliminary data.</text>
</comment>
<dbReference type="RefSeq" id="WP_271220886.1">
    <property type="nucleotide sequence ID" value="NZ_BAAAVD010000037.1"/>
</dbReference>
<dbReference type="EMBL" id="BSEV01000017">
    <property type="protein sequence ID" value="GLK12558.1"/>
    <property type="molecule type" value="Genomic_DNA"/>
</dbReference>
<keyword evidence="3" id="KW-1185">Reference proteome</keyword>
<protein>
    <submittedName>
        <fullName evidence="2">Uncharacterized protein</fullName>
    </submittedName>
</protein>
<evidence type="ECO:0000256" key="1">
    <source>
        <dbReference type="SAM" id="Phobius"/>
    </source>
</evidence>
<keyword evidence="1" id="KW-1133">Transmembrane helix</keyword>
<proteinExistence type="predicted"/>
<gene>
    <name evidence="2" type="ORF">GCM10017600_59680</name>
</gene>
<feature type="transmembrane region" description="Helical" evidence="1">
    <location>
        <begin position="338"/>
        <end position="359"/>
    </location>
</feature>
<feature type="transmembrane region" description="Helical" evidence="1">
    <location>
        <begin position="108"/>
        <end position="130"/>
    </location>
</feature>
<dbReference type="AlphaFoldDB" id="A0A9W6I6F9"/>
<feature type="transmembrane region" description="Helical" evidence="1">
    <location>
        <begin position="150"/>
        <end position="170"/>
    </location>
</feature>
<dbReference type="Proteomes" id="UP001143474">
    <property type="component" value="Unassembled WGS sequence"/>
</dbReference>
<organism evidence="2 3">
    <name type="scientific">Streptosporangium carneum</name>
    <dbReference type="NCBI Taxonomy" id="47481"/>
    <lineage>
        <taxon>Bacteria</taxon>
        <taxon>Bacillati</taxon>
        <taxon>Actinomycetota</taxon>
        <taxon>Actinomycetes</taxon>
        <taxon>Streptosporangiales</taxon>
        <taxon>Streptosporangiaceae</taxon>
        <taxon>Streptosporangium</taxon>
    </lineage>
</organism>
<feature type="transmembrane region" description="Helical" evidence="1">
    <location>
        <begin position="204"/>
        <end position="224"/>
    </location>
</feature>
<feature type="transmembrane region" description="Helical" evidence="1">
    <location>
        <begin position="177"/>
        <end position="198"/>
    </location>
</feature>
<feature type="transmembrane region" description="Helical" evidence="1">
    <location>
        <begin position="309"/>
        <end position="326"/>
    </location>
</feature>
<keyword evidence="1" id="KW-0472">Membrane</keyword>
<evidence type="ECO:0000313" key="3">
    <source>
        <dbReference type="Proteomes" id="UP001143474"/>
    </source>
</evidence>
<keyword evidence="1" id="KW-0812">Transmembrane</keyword>
<feature type="transmembrane region" description="Helical" evidence="1">
    <location>
        <begin position="275"/>
        <end position="297"/>
    </location>
</feature>
<name>A0A9W6I6F9_9ACTN</name>
<feature type="transmembrane region" description="Helical" evidence="1">
    <location>
        <begin position="231"/>
        <end position="255"/>
    </location>
</feature>
<sequence>MDVSVRAARPVTRVTGGKALTKGLPAAAGVLAGAAISLTGLAFDAQWHSDVGPDTFFTLPHLVLYSGTAISGLISLFVVLATTFAARGGQIADPAVGGRPVGVLGRRFTAPLGYLTTGLGAAAFLLYGLWDLWWHSLYGFDAVLESPPHIGLLLSISVSMMGALMVCAAAGRRRWAVIGQFVGGALLVAFNAVITLGLAPLNGLVNAVSVGVAFLASLVLLTVASSTGRAGAVLSTSVVMTVLQLALWFFAPWAARVYAGSIGLPMRDNLYGAPTLPGLMPMGIVVTGLAVEGLLLLARRHAWPASRAAAGAGGLGAVLVVLLIPVQEAVTGGAATPGAAQLAVTGAVAAVVGGLGGALGHRLGLLLANISRGSEVTR</sequence>
<feature type="transmembrane region" description="Helical" evidence="1">
    <location>
        <begin position="63"/>
        <end position="87"/>
    </location>
</feature>
<feature type="transmembrane region" description="Helical" evidence="1">
    <location>
        <begin position="23"/>
        <end position="43"/>
    </location>
</feature>
<accession>A0A9W6I6F9</accession>
<reference evidence="2" key="1">
    <citation type="journal article" date="2014" name="Int. J. Syst. Evol. Microbiol.">
        <title>Complete genome sequence of Corynebacterium casei LMG S-19264T (=DSM 44701T), isolated from a smear-ripened cheese.</title>
        <authorList>
            <consortium name="US DOE Joint Genome Institute (JGI-PGF)"/>
            <person name="Walter F."/>
            <person name="Albersmeier A."/>
            <person name="Kalinowski J."/>
            <person name="Ruckert C."/>
        </authorList>
    </citation>
    <scope>NUCLEOTIDE SEQUENCE</scope>
    <source>
        <strain evidence="2">VKM Ac-2007</strain>
    </source>
</reference>
<evidence type="ECO:0000313" key="2">
    <source>
        <dbReference type="EMBL" id="GLK12558.1"/>
    </source>
</evidence>
<reference evidence="2" key="2">
    <citation type="submission" date="2023-01" db="EMBL/GenBank/DDBJ databases">
        <authorList>
            <person name="Sun Q."/>
            <person name="Evtushenko L."/>
        </authorList>
    </citation>
    <scope>NUCLEOTIDE SEQUENCE</scope>
    <source>
        <strain evidence="2">VKM Ac-2007</strain>
    </source>
</reference>